<evidence type="ECO:0000256" key="4">
    <source>
        <dbReference type="ARBA" id="ARBA00022723"/>
    </source>
</evidence>
<organism evidence="19 20">
    <name type="scientific">Microthyrium microscopicum</name>
    <dbReference type="NCBI Taxonomy" id="703497"/>
    <lineage>
        <taxon>Eukaryota</taxon>
        <taxon>Fungi</taxon>
        <taxon>Dikarya</taxon>
        <taxon>Ascomycota</taxon>
        <taxon>Pezizomycotina</taxon>
        <taxon>Dothideomycetes</taxon>
        <taxon>Dothideomycetes incertae sedis</taxon>
        <taxon>Microthyriales</taxon>
        <taxon>Microthyriaceae</taxon>
        <taxon>Microthyrium</taxon>
    </lineage>
</organism>
<reference evidence="19" key="1">
    <citation type="journal article" date="2020" name="Stud. Mycol.">
        <title>101 Dothideomycetes genomes: a test case for predicting lifestyles and emergence of pathogens.</title>
        <authorList>
            <person name="Haridas S."/>
            <person name="Albert R."/>
            <person name="Binder M."/>
            <person name="Bloem J."/>
            <person name="Labutti K."/>
            <person name="Salamov A."/>
            <person name="Andreopoulos B."/>
            <person name="Baker S."/>
            <person name="Barry K."/>
            <person name="Bills G."/>
            <person name="Bluhm B."/>
            <person name="Cannon C."/>
            <person name="Castanera R."/>
            <person name="Culley D."/>
            <person name="Daum C."/>
            <person name="Ezra D."/>
            <person name="Gonzalez J."/>
            <person name="Henrissat B."/>
            <person name="Kuo A."/>
            <person name="Liang C."/>
            <person name="Lipzen A."/>
            <person name="Lutzoni F."/>
            <person name="Magnuson J."/>
            <person name="Mondo S."/>
            <person name="Nolan M."/>
            <person name="Ohm R."/>
            <person name="Pangilinan J."/>
            <person name="Park H.-J."/>
            <person name="Ramirez L."/>
            <person name="Alfaro M."/>
            <person name="Sun H."/>
            <person name="Tritt A."/>
            <person name="Yoshinaga Y."/>
            <person name="Zwiers L.-H."/>
            <person name="Turgeon B."/>
            <person name="Goodwin S."/>
            <person name="Spatafora J."/>
            <person name="Crous P."/>
            <person name="Grigoriev I."/>
        </authorList>
    </citation>
    <scope>NUCLEOTIDE SEQUENCE</scope>
    <source>
        <strain evidence="19">CBS 115976</strain>
    </source>
</reference>
<dbReference type="EC" id="1.14.99.56" evidence="15"/>
<comment type="subcellular location">
    <subcellularLocation>
        <location evidence="2 15">Secreted</location>
    </subcellularLocation>
</comment>
<feature type="domain" description="Auxiliary Activity family 9 catalytic" evidence="18">
    <location>
        <begin position="19"/>
        <end position="240"/>
    </location>
</feature>
<proteinExistence type="inferred from homology"/>
<evidence type="ECO:0000256" key="3">
    <source>
        <dbReference type="ARBA" id="ARBA00022525"/>
    </source>
</evidence>
<dbReference type="GO" id="GO:0005576">
    <property type="term" value="C:extracellular region"/>
    <property type="evidence" value="ECO:0007669"/>
    <property type="project" value="UniProtKB-SubCell"/>
</dbReference>
<sequence>MLYTILPLIAFLSSRVEAHGVVTKIIAGTKTYDGYQPGKFPYMPTPPAVAGWSTPQLQDLGPINSDKVGDPDIICHRNATPGQAVAEVAAGDKVSLQWQPWPNSHKGPMLDYLADCGDDCTKVDKTQLKFFKIDGVGITNTKGTPPNFADDDMIKANNTWTVTIPASIKPGNYVLRHETIALHQAQAAGGAQMYPQCVNLKITGTGTESPTGVPGVELYKVNDPGLVFNIYKQFKANSDYTVPGPAMFSGAAAADGSPAPPAKRAADPVSEASPDLDRRHSRAFPI</sequence>
<dbReference type="InterPro" id="IPR005103">
    <property type="entry name" value="AA9_LPMO"/>
</dbReference>
<evidence type="ECO:0000256" key="8">
    <source>
        <dbReference type="ARBA" id="ARBA00023008"/>
    </source>
</evidence>
<dbReference type="OrthoDB" id="4849160at2759"/>
<dbReference type="GO" id="GO:0030245">
    <property type="term" value="P:cellulose catabolic process"/>
    <property type="evidence" value="ECO:0007669"/>
    <property type="project" value="UniProtKB-UniRule"/>
</dbReference>
<dbReference type="PANTHER" id="PTHR33353">
    <property type="entry name" value="PUTATIVE (AFU_ORTHOLOGUE AFUA_1G12560)-RELATED"/>
    <property type="match status" value="1"/>
</dbReference>
<keyword evidence="5 17" id="KW-0732">Signal</keyword>
<evidence type="ECO:0000256" key="2">
    <source>
        <dbReference type="ARBA" id="ARBA00004613"/>
    </source>
</evidence>
<comment type="catalytic activity">
    <reaction evidence="14 15">
        <text>[(1-&gt;4)-beta-D-glucosyl]n+m + reduced acceptor + O2 = 4-dehydro-beta-D-glucosyl-[(1-&gt;4)-beta-D-glucosyl]n-1 + [(1-&gt;4)-beta-D-glucosyl]m + acceptor + H2O.</text>
        <dbReference type="EC" id="1.14.99.56"/>
    </reaction>
</comment>
<evidence type="ECO:0000313" key="20">
    <source>
        <dbReference type="Proteomes" id="UP000799302"/>
    </source>
</evidence>
<dbReference type="InterPro" id="IPR049892">
    <property type="entry name" value="AA9"/>
</dbReference>
<keyword evidence="7" id="KW-0560">Oxidoreductase</keyword>
<feature type="region of interest" description="Disordered" evidence="16">
    <location>
        <begin position="251"/>
        <end position="286"/>
    </location>
</feature>
<accession>A0A6A6TW39</accession>
<keyword evidence="12 15" id="KW-0624">Polysaccharide degradation</keyword>
<dbReference type="Pfam" id="PF03443">
    <property type="entry name" value="AA9"/>
    <property type="match status" value="1"/>
</dbReference>
<feature type="chain" id="PRO_5025671094" description="AA9 family lytic polysaccharide monooxygenase" evidence="17">
    <location>
        <begin position="19"/>
        <end position="286"/>
    </location>
</feature>
<evidence type="ECO:0000256" key="9">
    <source>
        <dbReference type="ARBA" id="ARBA00023033"/>
    </source>
</evidence>
<evidence type="ECO:0000256" key="17">
    <source>
        <dbReference type="SAM" id="SignalP"/>
    </source>
</evidence>
<dbReference type="EMBL" id="MU004243">
    <property type="protein sequence ID" value="KAF2664032.1"/>
    <property type="molecule type" value="Genomic_DNA"/>
</dbReference>
<dbReference type="GO" id="GO:0008810">
    <property type="term" value="F:cellulase activity"/>
    <property type="evidence" value="ECO:0007669"/>
    <property type="project" value="UniProtKB-UniRule"/>
</dbReference>
<evidence type="ECO:0000256" key="12">
    <source>
        <dbReference type="ARBA" id="ARBA00023326"/>
    </source>
</evidence>
<dbReference type="CDD" id="cd21175">
    <property type="entry name" value="LPMO_AA9"/>
    <property type="match status" value="1"/>
</dbReference>
<evidence type="ECO:0000256" key="14">
    <source>
        <dbReference type="ARBA" id="ARBA00045077"/>
    </source>
</evidence>
<dbReference type="GO" id="GO:0046872">
    <property type="term" value="F:metal ion binding"/>
    <property type="evidence" value="ECO:0007669"/>
    <property type="project" value="UniProtKB-KW"/>
</dbReference>
<keyword evidence="11 15" id="KW-0119">Carbohydrate metabolism</keyword>
<evidence type="ECO:0000256" key="1">
    <source>
        <dbReference type="ARBA" id="ARBA00001973"/>
    </source>
</evidence>
<keyword evidence="10 15" id="KW-1015">Disulfide bond</keyword>
<dbReference type="GO" id="GO:0030248">
    <property type="term" value="F:cellulose binding"/>
    <property type="evidence" value="ECO:0007669"/>
    <property type="project" value="UniProtKB-UniRule"/>
</dbReference>
<comment type="cofactor">
    <cofactor evidence="1">
        <name>Cu(2+)</name>
        <dbReference type="ChEBI" id="CHEBI:29036"/>
    </cofactor>
</comment>
<dbReference type="AlphaFoldDB" id="A0A6A6TW39"/>
<comment type="similarity">
    <text evidence="13">Belongs to the polysaccharide monooxygenase AA9 family.</text>
</comment>
<evidence type="ECO:0000313" key="19">
    <source>
        <dbReference type="EMBL" id="KAF2664032.1"/>
    </source>
</evidence>
<keyword evidence="20" id="KW-1185">Reference proteome</keyword>
<dbReference type="Proteomes" id="UP000799302">
    <property type="component" value="Unassembled WGS sequence"/>
</dbReference>
<name>A0A6A6TW39_9PEZI</name>
<evidence type="ECO:0000259" key="18">
    <source>
        <dbReference type="Pfam" id="PF03443"/>
    </source>
</evidence>
<evidence type="ECO:0000256" key="11">
    <source>
        <dbReference type="ARBA" id="ARBA00023277"/>
    </source>
</evidence>
<feature type="signal peptide" evidence="17">
    <location>
        <begin position="1"/>
        <end position="18"/>
    </location>
</feature>
<dbReference type="PANTHER" id="PTHR33353:SF36">
    <property type="entry name" value="ENDO-BETA-1,4-GLUCANASE D"/>
    <property type="match status" value="1"/>
</dbReference>
<keyword evidence="4" id="KW-0479">Metal-binding</keyword>
<gene>
    <name evidence="19" type="ORF">BT63DRAFT_483499</name>
</gene>
<dbReference type="Gene3D" id="2.70.50.70">
    <property type="match status" value="1"/>
</dbReference>
<evidence type="ECO:0000256" key="6">
    <source>
        <dbReference type="ARBA" id="ARBA00023001"/>
    </source>
</evidence>
<dbReference type="GO" id="GO:0004497">
    <property type="term" value="F:monooxygenase activity"/>
    <property type="evidence" value="ECO:0007669"/>
    <property type="project" value="UniProtKB-KW"/>
</dbReference>
<evidence type="ECO:0000256" key="13">
    <source>
        <dbReference type="ARBA" id="ARBA00044502"/>
    </source>
</evidence>
<evidence type="ECO:0000256" key="5">
    <source>
        <dbReference type="ARBA" id="ARBA00022729"/>
    </source>
</evidence>
<keyword evidence="8" id="KW-0186">Copper</keyword>
<evidence type="ECO:0000256" key="16">
    <source>
        <dbReference type="SAM" id="MobiDB-lite"/>
    </source>
</evidence>
<comment type="function">
    <text evidence="15">Lytic polysaccharide monooxygenase (LMPO) that depolymerizes crystalline and amorphous polysaccharides via the oxidation of scissile alpha- or beta-(1-4)-glycosidic bonds, yielding C1 and/or C4 oxidation products. Catalysis by LPMOs requires the reduction of the active-site copper from Cu(II) to Cu(I) by a reducing agent and H(2)O(2) or O(2) as a cosubstrate.</text>
</comment>
<keyword evidence="9" id="KW-0503">Monooxygenase</keyword>
<keyword evidence="3 15" id="KW-0964">Secreted</keyword>
<protein>
    <recommendedName>
        <fullName evidence="15">AA9 family lytic polysaccharide monooxygenase</fullName>
        <ecNumber evidence="15">1.14.99.56</ecNumber>
    </recommendedName>
    <alternativeName>
        <fullName evidence="15">Endo-beta-1,4-glucanase</fullName>
    </alternativeName>
    <alternativeName>
        <fullName evidence="15">Glycosyl hydrolase 61 family protein</fullName>
    </alternativeName>
</protein>
<evidence type="ECO:0000256" key="10">
    <source>
        <dbReference type="ARBA" id="ARBA00023157"/>
    </source>
</evidence>
<comment type="domain">
    <text evidence="15">Has a modular structure: an endo-beta-1,4-glucanase catalytic module at the N-terminus, a linker rich in serines and threonines, and a C-terminal carbohydrate-binding module (CBM).</text>
</comment>
<keyword evidence="6 15" id="KW-0136">Cellulose degradation</keyword>
<evidence type="ECO:0000256" key="15">
    <source>
        <dbReference type="RuleBase" id="RU368122"/>
    </source>
</evidence>
<evidence type="ECO:0000256" key="7">
    <source>
        <dbReference type="ARBA" id="ARBA00023002"/>
    </source>
</evidence>
<keyword evidence="19" id="KW-0378">Hydrolase</keyword>